<accession>A0A0D0C8F8</accession>
<keyword evidence="3" id="KW-1185">Reference proteome</keyword>
<proteinExistence type="predicted"/>
<reference evidence="3" key="2">
    <citation type="submission" date="2015-01" db="EMBL/GenBank/DDBJ databases">
        <title>Evolutionary Origins and Diversification of the Mycorrhizal Mutualists.</title>
        <authorList>
            <consortium name="DOE Joint Genome Institute"/>
            <consortium name="Mycorrhizal Genomics Consortium"/>
            <person name="Kohler A."/>
            <person name="Kuo A."/>
            <person name="Nagy L.G."/>
            <person name="Floudas D."/>
            <person name="Copeland A."/>
            <person name="Barry K.W."/>
            <person name="Cichocki N."/>
            <person name="Veneault-Fourrey C."/>
            <person name="LaButti K."/>
            <person name="Lindquist E.A."/>
            <person name="Lipzen A."/>
            <person name="Lundell T."/>
            <person name="Morin E."/>
            <person name="Murat C."/>
            <person name="Riley R."/>
            <person name="Ohm R."/>
            <person name="Sun H."/>
            <person name="Tunlid A."/>
            <person name="Henrissat B."/>
            <person name="Grigoriev I.V."/>
            <person name="Hibbett D.S."/>
            <person name="Martin F."/>
        </authorList>
    </citation>
    <scope>NUCLEOTIDE SEQUENCE [LARGE SCALE GENOMIC DNA]</scope>
    <source>
        <strain evidence="3">Ve08.2h10</strain>
    </source>
</reference>
<dbReference type="Proteomes" id="UP000054538">
    <property type="component" value="Unassembled WGS sequence"/>
</dbReference>
<organism evidence="2 3">
    <name type="scientific">Paxillus rubicundulus Ve08.2h10</name>
    <dbReference type="NCBI Taxonomy" id="930991"/>
    <lineage>
        <taxon>Eukaryota</taxon>
        <taxon>Fungi</taxon>
        <taxon>Dikarya</taxon>
        <taxon>Basidiomycota</taxon>
        <taxon>Agaricomycotina</taxon>
        <taxon>Agaricomycetes</taxon>
        <taxon>Agaricomycetidae</taxon>
        <taxon>Boletales</taxon>
        <taxon>Paxilineae</taxon>
        <taxon>Paxillaceae</taxon>
        <taxon>Paxillus</taxon>
    </lineage>
</organism>
<dbReference type="AlphaFoldDB" id="A0A0D0C8F8"/>
<reference evidence="2 3" key="1">
    <citation type="submission" date="2014-04" db="EMBL/GenBank/DDBJ databases">
        <authorList>
            <consortium name="DOE Joint Genome Institute"/>
            <person name="Kuo A."/>
            <person name="Kohler A."/>
            <person name="Jargeat P."/>
            <person name="Nagy L.G."/>
            <person name="Floudas D."/>
            <person name="Copeland A."/>
            <person name="Barry K.W."/>
            <person name="Cichocki N."/>
            <person name="Veneault-Fourrey C."/>
            <person name="LaButti K."/>
            <person name="Lindquist E.A."/>
            <person name="Lipzen A."/>
            <person name="Lundell T."/>
            <person name="Morin E."/>
            <person name="Murat C."/>
            <person name="Sun H."/>
            <person name="Tunlid A."/>
            <person name="Henrissat B."/>
            <person name="Grigoriev I.V."/>
            <person name="Hibbett D.S."/>
            <person name="Martin F."/>
            <person name="Nordberg H.P."/>
            <person name="Cantor M.N."/>
            <person name="Hua S.X."/>
        </authorList>
    </citation>
    <scope>NUCLEOTIDE SEQUENCE [LARGE SCALE GENOMIC DNA]</scope>
    <source>
        <strain evidence="2 3">Ve08.2h10</strain>
    </source>
</reference>
<feature type="region of interest" description="Disordered" evidence="1">
    <location>
        <begin position="1"/>
        <end position="32"/>
    </location>
</feature>
<name>A0A0D0C8F8_9AGAM</name>
<gene>
    <name evidence="2" type="ORF">PAXRUDRAFT_161860</name>
</gene>
<feature type="compositionally biased region" description="Polar residues" evidence="1">
    <location>
        <begin position="1"/>
        <end position="10"/>
    </location>
</feature>
<evidence type="ECO:0000313" key="3">
    <source>
        <dbReference type="Proteomes" id="UP000054538"/>
    </source>
</evidence>
<sequence>RRGSKQTQNQRELDEEDTKILQEEHHKNKGKFTPIKHVKVPIEPIILPSQNILHKLKAGNF</sequence>
<dbReference type="InParanoid" id="A0A0D0C8F8"/>
<evidence type="ECO:0000313" key="2">
    <source>
        <dbReference type="EMBL" id="KIK79227.1"/>
    </source>
</evidence>
<dbReference type="OrthoDB" id="2688210at2759"/>
<feature type="non-terminal residue" evidence="2">
    <location>
        <position position="1"/>
    </location>
</feature>
<protein>
    <submittedName>
        <fullName evidence="2">Uncharacterized protein</fullName>
    </submittedName>
</protein>
<evidence type="ECO:0000256" key="1">
    <source>
        <dbReference type="SAM" id="MobiDB-lite"/>
    </source>
</evidence>
<dbReference type="EMBL" id="KN826340">
    <property type="protein sequence ID" value="KIK79227.1"/>
    <property type="molecule type" value="Genomic_DNA"/>
</dbReference>
<dbReference type="HOGENOM" id="CLU_2929049_0_0_1"/>